<protein>
    <submittedName>
        <fullName evidence="1">Uncharacterized protein</fullName>
    </submittedName>
</protein>
<evidence type="ECO:0000313" key="2">
    <source>
        <dbReference type="Proteomes" id="UP001610335"/>
    </source>
</evidence>
<organism evidence="1 2">
    <name type="scientific">Aspergillus cavernicola</name>
    <dbReference type="NCBI Taxonomy" id="176166"/>
    <lineage>
        <taxon>Eukaryota</taxon>
        <taxon>Fungi</taxon>
        <taxon>Dikarya</taxon>
        <taxon>Ascomycota</taxon>
        <taxon>Pezizomycotina</taxon>
        <taxon>Eurotiomycetes</taxon>
        <taxon>Eurotiomycetidae</taxon>
        <taxon>Eurotiales</taxon>
        <taxon>Aspergillaceae</taxon>
        <taxon>Aspergillus</taxon>
        <taxon>Aspergillus subgen. Nidulantes</taxon>
    </lineage>
</organism>
<dbReference type="Proteomes" id="UP001610335">
    <property type="component" value="Unassembled WGS sequence"/>
</dbReference>
<reference evidence="1 2" key="1">
    <citation type="submission" date="2024-07" db="EMBL/GenBank/DDBJ databases">
        <title>Section-level genome sequencing and comparative genomics of Aspergillus sections Usti and Cavernicolus.</title>
        <authorList>
            <consortium name="Lawrence Berkeley National Laboratory"/>
            <person name="Nybo J.L."/>
            <person name="Vesth T.C."/>
            <person name="Theobald S."/>
            <person name="Frisvad J.C."/>
            <person name="Larsen T.O."/>
            <person name="Kjaerboelling I."/>
            <person name="Rothschild-Mancinelli K."/>
            <person name="Lyhne E.K."/>
            <person name="Kogle M.E."/>
            <person name="Barry K."/>
            <person name="Clum A."/>
            <person name="Na H."/>
            <person name="Ledsgaard L."/>
            <person name="Lin J."/>
            <person name="Lipzen A."/>
            <person name="Kuo A."/>
            <person name="Riley R."/>
            <person name="Mondo S."/>
            <person name="LaButti K."/>
            <person name="Haridas S."/>
            <person name="Pangalinan J."/>
            <person name="Salamov A.A."/>
            <person name="Simmons B.A."/>
            <person name="Magnuson J.K."/>
            <person name="Chen J."/>
            <person name="Drula E."/>
            <person name="Henrissat B."/>
            <person name="Wiebenga A."/>
            <person name="Lubbers R.J."/>
            <person name="Gomes A.C."/>
            <person name="Makela M.R."/>
            <person name="Stajich J."/>
            <person name="Grigoriev I.V."/>
            <person name="Mortensen U.H."/>
            <person name="De vries R.P."/>
            <person name="Baker S.E."/>
            <person name="Andersen M.R."/>
        </authorList>
    </citation>
    <scope>NUCLEOTIDE SEQUENCE [LARGE SCALE GENOMIC DNA]</scope>
    <source>
        <strain evidence="1 2">CBS 600.67</strain>
    </source>
</reference>
<name>A0ABR4HYD3_9EURO</name>
<accession>A0ABR4HYD3</accession>
<evidence type="ECO:0000313" key="1">
    <source>
        <dbReference type="EMBL" id="KAL2820509.1"/>
    </source>
</evidence>
<proteinExistence type="predicted"/>
<gene>
    <name evidence="1" type="ORF">BDW59DRAFT_164673</name>
</gene>
<dbReference type="EMBL" id="JBFXLS010000070">
    <property type="protein sequence ID" value="KAL2820509.1"/>
    <property type="molecule type" value="Genomic_DNA"/>
</dbReference>
<sequence length="88" mass="10082">MPSRNIPAQVLETYMPLSNSFEMAASPIEQHSYSQQLLSSHYHSLRRGNYYKSSTQMWICCKCGDGPKVCEMNASSHRVYDIVYAELD</sequence>
<keyword evidence="2" id="KW-1185">Reference proteome</keyword>
<comment type="caution">
    <text evidence="1">The sequence shown here is derived from an EMBL/GenBank/DDBJ whole genome shotgun (WGS) entry which is preliminary data.</text>
</comment>